<name>A0A6G0HKY9_LARCR</name>
<organism evidence="2 3">
    <name type="scientific">Larimichthys crocea</name>
    <name type="common">Large yellow croaker</name>
    <name type="synonym">Pseudosciaena crocea</name>
    <dbReference type="NCBI Taxonomy" id="215358"/>
    <lineage>
        <taxon>Eukaryota</taxon>
        <taxon>Metazoa</taxon>
        <taxon>Chordata</taxon>
        <taxon>Craniata</taxon>
        <taxon>Vertebrata</taxon>
        <taxon>Euteleostomi</taxon>
        <taxon>Actinopterygii</taxon>
        <taxon>Neopterygii</taxon>
        <taxon>Teleostei</taxon>
        <taxon>Neoteleostei</taxon>
        <taxon>Acanthomorphata</taxon>
        <taxon>Eupercaria</taxon>
        <taxon>Sciaenidae</taxon>
        <taxon>Larimichthys</taxon>
    </lineage>
</organism>
<feature type="region of interest" description="Disordered" evidence="1">
    <location>
        <begin position="103"/>
        <end position="311"/>
    </location>
</feature>
<feature type="compositionally biased region" description="Basic and acidic residues" evidence="1">
    <location>
        <begin position="547"/>
        <end position="558"/>
    </location>
</feature>
<dbReference type="EMBL" id="REGW02000022">
    <property type="protein sequence ID" value="KAE8279855.1"/>
    <property type="molecule type" value="Genomic_DNA"/>
</dbReference>
<evidence type="ECO:0000313" key="2">
    <source>
        <dbReference type="EMBL" id="KAE8279855.1"/>
    </source>
</evidence>
<comment type="caution">
    <text evidence="2">The sequence shown here is derived from an EMBL/GenBank/DDBJ whole genome shotgun (WGS) entry which is preliminary data.</text>
</comment>
<feature type="region of interest" description="Disordered" evidence="1">
    <location>
        <begin position="733"/>
        <end position="758"/>
    </location>
</feature>
<feature type="region of interest" description="Disordered" evidence="1">
    <location>
        <begin position="324"/>
        <end position="633"/>
    </location>
</feature>
<evidence type="ECO:0000313" key="3">
    <source>
        <dbReference type="Proteomes" id="UP000424527"/>
    </source>
</evidence>
<reference evidence="2 3" key="1">
    <citation type="submission" date="2019-07" db="EMBL/GenBank/DDBJ databases">
        <title>Chromosome genome assembly for large yellow croaker.</title>
        <authorList>
            <person name="Xiao S."/>
        </authorList>
    </citation>
    <scope>NUCLEOTIDE SEQUENCE [LARGE SCALE GENOMIC DNA]</scope>
    <source>
        <strain evidence="2">JMULYC20181020</strain>
        <tissue evidence="2">Muscle</tissue>
    </source>
</reference>
<feature type="compositionally biased region" description="Basic and acidic residues" evidence="1">
    <location>
        <begin position="339"/>
        <end position="354"/>
    </location>
</feature>
<feature type="compositionally biased region" description="Pro residues" evidence="1">
    <location>
        <begin position="296"/>
        <end position="306"/>
    </location>
</feature>
<protein>
    <recommendedName>
        <fullName evidence="4">Titin-like</fullName>
    </recommendedName>
</protein>
<evidence type="ECO:0000256" key="1">
    <source>
        <dbReference type="SAM" id="MobiDB-lite"/>
    </source>
</evidence>
<evidence type="ECO:0008006" key="4">
    <source>
        <dbReference type="Google" id="ProtNLM"/>
    </source>
</evidence>
<dbReference type="Proteomes" id="UP000424527">
    <property type="component" value="Unassembled WGS sequence"/>
</dbReference>
<feature type="compositionally biased region" description="Polar residues" evidence="1">
    <location>
        <begin position="591"/>
        <end position="606"/>
    </location>
</feature>
<feature type="compositionally biased region" description="Basic and acidic residues" evidence="1">
    <location>
        <begin position="271"/>
        <end position="286"/>
    </location>
</feature>
<keyword evidence="3" id="KW-1185">Reference proteome</keyword>
<dbReference type="AlphaFoldDB" id="A0A6G0HKY9"/>
<feature type="compositionally biased region" description="Polar residues" evidence="1">
    <location>
        <begin position="749"/>
        <end position="758"/>
    </location>
</feature>
<feature type="region of interest" description="Disordered" evidence="1">
    <location>
        <begin position="685"/>
        <end position="719"/>
    </location>
</feature>
<feature type="compositionally biased region" description="Basic and acidic residues" evidence="1">
    <location>
        <begin position="213"/>
        <end position="237"/>
    </location>
</feature>
<gene>
    <name evidence="2" type="ORF">D5F01_LYC21986</name>
</gene>
<proteinExistence type="predicted"/>
<sequence>METKYPTLRRPKKKLCYPTTKQSAPQQWALLSLGDVDKMFDDLDPTLNGDEDVYVDVLPTSPLLHMSETEINLSEREAPLEPQEEQLTEKPPICQVGAEGDVLHPAAKSPSPALDIEKPVKTSSPIEENMAVQGIKELDNEKGRAVSPILFDTEDEEKEEAKTEPPATQKPKCSPSISKEFEMESPPSRVALSKPTMSSHKNKVEGSCNKSHPVKEKSSKKPEIPVLEGKGKPRQENTEPPTSSVRQEAEVAAPKKKSEIVHRQPSLEVSSRVDRTNFLQKLREAAQPKPACTRKPPSPVKVPTPPEPEDDFLILEDETPLWFSIPSKTAAIKRQKTPSTDKDGSPDMRLKHSSGDTAQKQQESKLGNVKPGGQTVQKTKKMKGKEKKNEATEPGNDVDELCSPEELPAGELMEQEKPNKKKQGLKKVPSKESDKAEEQPKDTVSRETDEATLKMEKKSQKSSDMKRSKSLKDGNENAKTSRVKSLKGARKETQGSGAVKERRKSSEEHADAEDLDSLSAKQVMNSEDCQIPVKRKRQQTGEWWLCRPEKTEETKVTDKQPTPKKSKQPSKKPSEEVPSPVKTKKDRVLKRTSQTKCAPSSSQKTNKASERKNKQNKSRRGTPGKTKASEEIFDVIVEEQIDEQEQLEDLDPVDSSPLVLVHRDHSLDSGSQVFQRVYCHSSNEKLSITPTSASPRGSPERLRPAQSEKRKRKPPSNWWMVDGILRDVENINSQPQQEEPKPPAETPTVVGSSEAGQNNRLKVTACPAVEVTVTDGNTEEAILSMNAGESNDLPNQEGQQDSNFQSENTLKVLRSGPSSMIELEDYAENEDLILPSSKIHAVMSASDLCRPPLKPMILQPKDKANLTEWFQSLWSSTVNNGAEITPDQFDWYFYQGRAFGLQVDLNQGSICNGKILLGFVHEEASLGGSQRHSSF</sequence>
<accession>A0A6G0HKY9</accession>
<feature type="compositionally biased region" description="Polar residues" evidence="1">
    <location>
        <begin position="355"/>
        <end position="365"/>
    </location>
</feature>
<feature type="compositionally biased region" description="Basic and acidic residues" evidence="1">
    <location>
        <begin position="698"/>
        <end position="708"/>
    </location>
</feature>
<feature type="compositionally biased region" description="Basic and acidic residues" evidence="1">
    <location>
        <begin position="429"/>
        <end position="476"/>
    </location>
</feature>
<feature type="compositionally biased region" description="Polar residues" evidence="1">
    <location>
        <begin position="685"/>
        <end position="695"/>
    </location>
</feature>
<feature type="compositionally biased region" description="Polar residues" evidence="1">
    <location>
        <begin position="519"/>
        <end position="528"/>
    </location>
</feature>